<evidence type="ECO:0000313" key="2">
    <source>
        <dbReference type="EMBL" id="MFE9169144.1"/>
    </source>
</evidence>
<protein>
    <submittedName>
        <fullName evidence="2">Uncharacterized protein</fullName>
    </submittedName>
</protein>
<evidence type="ECO:0000313" key="3">
    <source>
        <dbReference type="Proteomes" id="UP001601197"/>
    </source>
</evidence>
<accession>A0ABW6KP09</accession>
<keyword evidence="1" id="KW-0812">Transmembrane</keyword>
<gene>
    <name evidence="2" type="ORF">ACFYNZ_06390</name>
</gene>
<evidence type="ECO:0000256" key="1">
    <source>
        <dbReference type="SAM" id="Phobius"/>
    </source>
</evidence>
<keyword evidence="1" id="KW-1133">Transmembrane helix</keyword>
<feature type="transmembrane region" description="Helical" evidence="1">
    <location>
        <begin position="14"/>
        <end position="33"/>
    </location>
</feature>
<reference evidence="2 3" key="1">
    <citation type="submission" date="2024-10" db="EMBL/GenBank/DDBJ databases">
        <title>The Natural Products Discovery Center: Release of the First 8490 Sequenced Strains for Exploring Actinobacteria Biosynthetic Diversity.</title>
        <authorList>
            <person name="Kalkreuter E."/>
            <person name="Kautsar S.A."/>
            <person name="Yang D."/>
            <person name="Bader C.D."/>
            <person name="Teijaro C.N."/>
            <person name="Fluegel L."/>
            <person name="Davis C.M."/>
            <person name="Simpson J.R."/>
            <person name="Lauterbach L."/>
            <person name="Steele A.D."/>
            <person name="Gui C."/>
            <person name="Meng S."/>
            <person name="Li G."/>
            <person name="Viehrig K."/>
            <person name="Ye F."/>
            <person name="Su P."/>
            <person name="Kiefer A.F."/>
            <person name="Nichols A."/>
            <person name="Cepeda A.J."/>
            <person name="Yan W."/>
            <person name="Fan B."/>
            <person name="Jiang Y."/>
            <person name="Adhikari A."/>
            <person name="Zheng C.-J."/>
            <person name="Schuster L."/>
            <person name="Cowan T.M."/>
            <person name="Smanski M.J."/>
            <person name="Chevrette M.G."/>
            <person name="De Carvalho L.P.S."/>
            <person name="Shen B."/>
        </authorList>
    </citation>
    <scope>NUCLEOTIDE SEQUENCE [LARGE SCALE GENOMIC DNA]</scope>
    <source>
        <strain evidence="2 3">NPDC007147</strain>
    </source>
</reference>
<dbReference type="EMBL" id="JBIAFJ010000003">
    <property type="protein sequence ID" value="MFE9169144.1"/>
    <property type="molecule type" value="Genomic_DNA"/>
</dbReference>
<comment type="caution">
    <text evidence="2">The sequence shown here is derived from an EMBL/GenBank/DDBJ whole genome shotgun (WGS) entry which is preliminary data.</text>
</comment>
<sequence>MTALTAAMTEMSPFLVPLTTAALIVAACTTVLVRRDRRRSHAYRGPWLPGDD</sequence>
<keyword evidence="3" id="KW-1185">Reference proteome</keyword>
<organism evidence="2 3">
    <name type="scientific">Streptomyces kebangsaanensis</name>
    <dbReference type="NCBI Taxonomy" id="864058"/>
    <lineage>
        <taxon>Bacteria</taxon>
        <taxon>Bacillati</taxon>
        <taxon>Actinomycetota</taxon>
        <taxon>Actinomycetes</taxon>
        <taxon>Kitasatosporales</taxon>
        <taxon>Streptomycetaceae</taxon>
        <taxon>Streptomyces</taxon>
    </lineage>
</organism>
<dbReference type="RefSeq" id="WP_388344001.1">
    <property type="nucleotide sequence ID" value="NZ_JBIAFJ010000003.1"/>
</dbReference>
<keyword evidence="1" id="KW-0472">Membrane</keyword>
<name>A0ABW6KP09_9ACTN</name>
<proteinExistence type="predicted"/>
<dbReference type="Proteomes" id="UP001601197">
    <property type="component" value="Unassembled WGS sequence"/>
</dbReference>